<dbReference type="InterPro" id="IPR052951">
    <property type="entry name" value="Tellurite_res_ion_channel"/>
</dbReference>
<feature type="transmembrane region" description="Helical" evidence="5">
    <location>
        <begin position="36"/>
        <end position="53"/>
    </location>
</feature>
<evidence type="ECO:0000313" key="7">
    <source>
        <dbReference type="Proteomes" id="UP000234384"/>
    </source>
</evidence>
<evidence type="ECO:0000256" key="3">
    <source>
        <dbReference type="ARBA" id="ARBA00022989"/>
    </source>
</evidence>
<name>A0A2I1JVB7_9LACT</name>
<organism evidence="6 7">
    <name type="scientific">Falseniella ignava</name>
    <dbReference type="NCBI Taxonomy" id="137730"/>
    <lineage>
        <taxon>Bacteria</taxon>
        <taxon>Bacillati</taxon>
        <taxon>Bacillota</taxon>
        <taxon>Bacilli</taxon>
        <taxon>Lactobacillales</taxon>
        <taxon>Aerococcaceae</taxon>
        <taxon>Falseniella</taxon>
    </lineage>
</organism>
<feature type="transmembrane region" description="Helical" evidence="5">
    <location>
        <begin position="65"/>
        <end position="86"/>
    </location>
</feature>
<feature type="transmembrane region" description="Helical" evidence="5">
    <location>
        <begin position="186"/>
        <end position="208"/>
    </location>
</feature>
<dbReference type="EMBL" id="PKHE01000029">
    <property type="protein sequence ID" value="PKY87324.1"/>
    <property type="molecule type" value="Genomic_DNA"/>
</dbReference>
<feature type="transmembrane region" description="Helical" evidence="5">
    <location>
        <begin position="247"/>
        <end position="268"/>
    </location>
</feature>
<evidence type="ECO:0000256" key="2">
    <source>
        <dbReference type="ARBA" id="ARBA00022692"/>
    </source>
</evidence>
<dbReference type="Pfam" id="PF03595">
    <property type="entry name" value="SLAC1"/>
    <property type="match status" value="1"/>
</dbReference>
<feature type="transmembrane region" description="Helical" evidence="5">
    <location>
        <begin position="274"/>
        <end position="298"/>
    </location>
</feature>
<reference evidence="6 7" key="1">
    <citation type="submission" date="2017-12" db="EMBL/GenBank/DDBJ databases">
        <title>Phylogenetic diversity of female urinary microbiome.</title>
        <authorList>
            <person name="Thomas-White K."/>
            <person name="Wolfe A.J."/>
        </authorList>
    </citation>
    <scope>NUCLEOTIDE SEQUENCE [LARGE SCALE GENOMIC DNA]</scope>
    <source>
        <strain evidence="6 7">UMB0898</strain>
    </source>
</reference>
<dbReference type="OrthoDB" id="309023at2"/>
<dbReference type="GO" id="GO:0046583">
    <property type="term" value="F:monoatomic cation efflux transmembrane transporter activity"/>
    <property type="evidence" value="ECO:0007669"/>
    <property type="project" value="TreeGrafter"/>
</dbReference>
<accession>A0A2I1JVB7</accession>
<dbReference type="InterPro" id="IPR004695">
    <property type="entry name" value="SLAC1/Mae1/Ssu1/TehA"/>
</dbReference>
<evidence type="ECO:0000313" key="6">
    <source>
        <dbReference type="EMBL" id="PKY87324.1"/>
    </source>
</evidence>
<dbReference type="RefSeq" id="WP_101954754.1">
    <property type="nucleotide sequence ID" value="NZ_PKHE01000029.1"/>
</dbReference>
<evidence type="ECO:0000256" key="5">
    <source>
        <dbReference type="SAM" id="Phobius"/>
    </source>
</evidence>
<keyword evidence="3 5" id="KW-1133">Transmembrane helix</keyword>
<keyword evidence="2 5" id="KW-0812">Transmembrane</keyword>
<dbReference type="Gene3D" id="1.50.10.150">
    <property type="entry name" value="Voltage-dependent anion channel"/>
    <property type="match status" value="1"/>
</dbReference>
<dbReference type="GO" id="GO:0005886">
    <property type="term" value="C:plasma membrane"/>
    <property type="evidence" value="ECO:0007669"/>
    <property type="project" value="TreeGrafter"/>
</dbReference>
<gene>
    <name evidence="6" type="ORF">CYJ57_07505</name>
</gene>
<evidence type="ECO:0000256" key="4">
    <source>
        <dbReference type="ARBA" id="ARBA00023136"/>
    </source>
</evidence>
<feature type="transmembrane region" description="Helical" evidence="5">
    <location>
        <begin position="98"/>
        <end position="116"/>
    </location>
</feature>
<protein>
    <submittedName>
        <fullName evidence="6">C4-dicarboxylate ABC transporter</fullName>
    </submittedName>
</protein>
<proteinExistence type="predicted"/>
<dbReference type="CDD" id="cd09325">
    <property type="entry name" value="TDT_C4-dicarb_trans"/>
    <property type="match status" value="1"/>
</dbReference>
<comment type="subcellular location">
    <subcellularLocation>
        <location evidence="1">Membrane</location>
        <topology evidence="1">Multi-pass membrane protein</topology>
    </subcellularLocation>
</comment>
<dbReference type="InterPro" id="IPR038665">
    <property type="entry name" value="Voltage-dep_anion_channel_sf"/>
</dbReference>
<dbReference type="PANTHER" id="PTHR37955:SF1">
    <property type="entry name" value="DEP DOMAIN-CONTAINING PROTEIN"/>
    <property type="match status" value="1"/>
</dbReference>
<sequence length="304" mass="33788">MNYFKKQPFALSGLILGLAALGNLLASYSPKLRLAIGAIAMILFVPYVIKIFTNFSDLVEELKQPLPASVFPTFPMAIMLLSTYLTPMFGISLEVAKYIWWVGLIINIIIYLYFLFKFAFKGNMKFVFPTWGVITCGFVVASVTAPLFEKVQLGQWLFWIGLIGGLIVLPFMLIRVYKMRDLPSPALPTITVLCAPFSLLVAGYVSSFQGQHNVTLLTALLILAQVIYITTVVQVPRFIKGGFYPTFAALTFPLVISALSFKLAAPVLGWTSPIVTGLITLETIIATVVVFYVLFTYLKFLFTK</sequence>
<feature type="transmembrane region" description="Helical" evidence="5">
    <location>
        <begin position="154"/>
        <end position="174"/>
    </location>
</feature>
<dbReference type="Proteomes" id="UP000234384">
    <property type="component" value="Unassembled WGS sequence"/>
</dbReference>
<evidence type="ECO:0000256" key="1">
    <source>
        <dbReference type="ARBA" id="ARBA00004141"/>
    </source>
</evidence>
<comment type="caution">
    <text evidence="6">The sequence shown here is derived from an EMBL/GenBank/DDBJ whole genome shotgun (WGS) entry which is preliminary data.</text>
</comment>
<feature type="transmembrane region" description="Helical" evidence="5">
    <location>
        <begin position="214"/>
        <end position="235"/>
    </location>
</feature>
<keyword evidence="4 5" id="KW-0472">Membrane</keyword>
<feature type="transmembrane region" description="Helical" evidence="5">
    <location>
        <begin position="128"/>
        <end position="148"/>
    </location>
</feature>
<dbReference type="AlphaFoldDB" id="A0A2I1JVB7"/>
<dbReference type="PANTHER" id="PTHR37955">
    <property type="entry name" value="TELLURITE RESISTANCE PROTEIN TEHA"/>
    <property type="match status" value="1"/>
</dbReference>